<dbReference type="SUPFAM" id="SSF52317">
    <property type="entry name" value="Class I glutamine amidotransferase-like"/>
    <property type="match status" value="1"/>
</dbReference>
<accession>A0A6N7R4T7</accession>
<dbReference type="PANTHER" id="PTHR43418">
    <property type="entry name" value="MULTIFUNCTIONAL TRYPTOPHAN BIOSYNTHESIS PROTEIN-RELATED"/>
    <property type="match status" value="1"/>
</dbReference>
<dbReference type="FunFam" id="3.40.50.880:FF:000003">
    <property type="entry name" value="Anthranilate synthase component II"/>
    <property type="match status" value="1"/>
</dbReference>
<evidence type="ECO:0000256" key="1">
    <source>
        <dbReference type="ARBA" id="ARBA00022962"/>
    </source>
</evidence>
<name>A0A6N7R4T7_9BACI</name>
<sequence>MIVIIDNYDSFTYNLVQYYRQMSENVIVYRNDATTIEEIASLDPSLLVLSPGPGAPADSGISPHLIEHFHNLIPIFGVCLGMQVIVEFFGGSITPANNPMHGMTSTIHHKNLGVFNGLPRSFDVTRYHSLIANKNTIPNELLVTAYSEDQTVMAVQHQQLPIEGVQFHPEAILTDYGYEIVKNSLRLIQPTTYRKDVL</sequence>
<dbReference type="InterPro" id="IPR029062">
    <property type="entry name" value="Class_I_gatase-like"/>
</dbReference>
<evidence type="ECO:0000259" key="2">
    <source>
        <dbReference type="Pfam" id="PF00117"/>
    </source>
</evidence>
<dbReference type="GO" id="GO:0004049">
    <property type="term" value="F:anthranilate synthase activity"/>
    <property type="evidence" value="ECO:0007669"/>
    <property type="project" value="UniProtKB-EC"/>
</dbReference>
<dbReference type="InterPro" id="IPR017926">
    <property type="entry name" value="GATASE"/>
</dbReference>
<dbReference type="AlphaFoldDB" id="A0A6N7R4T7"/>
<dbReference type="PANTHER" id="PTHR43418:SF4">
    <property type="entry name" value="MULTIFUNCTIONAL TRYPTOPHAN BIOSYNTHESIS PROTEIN"/>
    <property type="match status" value="1"/>
</dbReference>
<proteinExistence type="predicted"/>
<dbReference type="NCBIfam" id="TIGR00566">
    <property type="entry name" value="trpG_papA"/>
    <property type="match status" value="1"/>
</dbReference>
<dbReference type="InterPro" id="IPR006221">
    <property type="entry name" value="TrpG/PapA_dom"/>
</dbReference>
<keyword evidence="3" id="KW-0456">Lyase</keyword>
<dbReference type="InterPro" id="IPR050472">
    <property type="entry name" value="Anth_synth/Amidotransfase"/>
</dbReference>
<gene>
    <name evidence="3" type="ORF">GH885_17975</name>
</gene>
<protein>
    <submittedName>
        <fullName evidence="3">Anthranilate/aminodeoxychorismate synthase component II</fullName>
        <ecNumber evidence="3">4.1.3.27</ecNumber>
    </submittedName>
</protein>
<dbReference type="PRINTS" id="PR00097">
    <property type="entry name" value="ANTSNTHASEII"/>
</dbReference>
<evidence type="ECO:0000313" key="4">
    <source>
        <dbReference type="Proteomes" id="UP000435187"/>
    </source>
</evidence>
<comment type="caution">
    <text evidence="3">The sequence shown here is derived from an EMBL/GenBank/DDBJ whole genome shotgun (WGS) entry which is preliminary data.</text>
</comment>
<reference evidence="3 4" key="1">
    <citation type="submission" date="2019-10" db="EMBL/GenBank/DDBJ databases">
        <title>Gracilibacillus salitolerans sp. nov., a moderate halophile isolated from a saline soil in northwest China.</title>
        <authorList>
            <person name="Gan L."/>
        </authorList>
    </citation>
    <scope>NUCLEOTIDE SEQUENCE [LARGE SCALE GENOMIC DNA]</scope>
    <source>
        <strain evidence="3 4">TP2-8</strain>
    </source>
</reference>
<evidence type="ECO:0000313" key="3">
    <source>
        <dbReference type="EMBL" id="MRI68198.1"/>
    </source>
</evidence>
<organism evidence="3 4">
    <name type="scientific">Gracilibacillus thailandensis</name>
    <dbReference type="NCBI Taxonomy" id="563735"/>
    <lineage>
        <taxon>Bacteria</taxon>
        <taxon>Bacillati</taxon>
        <taxon>Bacillota</taxon>
        <taxon>Bacilli</taxon>
        <taxon>Bacillales</taxon>
        <taxon>Bacillaceae</taxon>
        <taxon>Gracilibacillus</taxon>
    </lineage>
</organism>
<dbReference type="GO" id="GO:0000162">
    <property type="term" value="P:L-tryptophan biosynthetic process"/>
    <property type="evidence" value="ECO:0007669"/>
    <property type="project" value="TreeGrafter"/>
</dbReference>
<dbReference type="PRINTS" id="PR00099">
    <property type="entry name" value="CPSGATASE"/>
</dbReference>
<dbReference type="EC" id="4.1.3.27" evidence="3"/>
<dbReference type="Proteomes" id="UP000435187">
    <property type="component" value="Unassembled WGS sequence"/>
</dbReference>
<dbReference type="GO" id="GO:0005829">
    <property type="term" value="C:cytosol"/>
    <property type="evidence" value="ECO:0007669"/>
    <property type="project" value="TreeGrafter"/>
</dbReference>
<dbReference type="PROSITE" id="PS51273">
    <property type="entry name" value="GATASE_TYPE_1"/>
    <property type="match status" value="1"/>
</dbReference>
<dbReference type="PRINTS" id="PR00096">
    <property type="entry name" value="GATASE"/>
</dbReference>
<dbReference type="Gene3D" id="3.40.50.880">
    <property type="match status" value="1"/>
</dbReference>
<dbReference type="Pfam" id="PF00117">
    <property type="entry name" value="GATase"/>
    <property type="match status" value="1"/>
</dbReference>
<feature type="domain" description="Glutamine amidotransferase" evidence="2">
    <location>
        <begin position="3"/>
        <end position="185"/>
    </location>
</feature>
<dbReference type="RefSeq" id="WP_153836705.1">
    <property type="nucleotide sequence ID" value="NZ_JBHUMW010000053.1"/>
</dbReference>
<keyword evidence="4" id="KW-1185">Reference proteome</keyword>
<dbReference type="CDD" id="cd01743">
    <property type="entry name" value="GATase1_Anthranilate_Synthase"/>
    <property type="match status" value="1"/>
</dbReference>
<dbReference type="EMBL" id="WJEE01000054">
    <property type="protein sequence ID" value="MRI68198.1"/>
    <property type="molecule type" value="Genomic_DNA"/>
</dbReference>
<keyword evidence="1" id="KW-0315">Glutamine amidotransferase</keyword>